<dbReference type="EMBL" id="CP053418">
    <property type="protein sequence ID" value="QJW84648.1"/>
    <property type="molecule type" value="Genomic_DNA"/>
</dbReference>
<reference evidence="1 2" key="1">
    <citation type="submission" date="2020-05" db="EMBL/GenBank/DDBJ databases">
        <title>Ramlibacter rhizophilus sp. nov., isolated from rhizosphere soil of national flower Mugunghwa from South Korea.</title>
        <authorList>
            <person name="Zheng-Fei Y."/>
            <person name="Huan T."/>
        </authorList>
    </citation>
    <scope>NUCLEOTIDE SEQUENCE [LARGE SCALE GENOMIC DNA]</scope>
    <source>
        <strain evidence="1 2">H242</strain>
    </source>
</reference>
<protein>
    <submittedName>
        <fullName evidence="1">Uncharacterized protein</fullName>
    </submittedName>
</protein>
<evidence type="ECO:0000313" key="1">
    <source>
        <dbReference type="EMBL" id="QJW84648.1"/>
    </source>
</evidence>
<gene>
    <name evidence="1" type="ORF">HK414_16005</name>
</gene>
<organism evidence="1 2">
    <name type="scientific">Ramlibacter terrae</name>
    <dbReference type="NCBI Taxonomy" id="2732511"/>
    <lineage>
        <taxon>Bacteria</taxon>
        <taxon>Pseudomonadati</taxon>
        <taxon>Pseudomonadota</taxon>
        <taxon>Betaproteobacteria</taxon>
        <taxon>Burkholderiales</taxon>
        <taxon>Comamonadaceae</taxon>
        <taxon>Ramlibacter</taxon>
    </lineage>
</organism>
<accession>A0ABX6P3J6</accession>
<evidence type="ECO:0000313" key="2">
    <source>
        <dbReference type="Proteomes" id="UP000500826"/>
    </source>
</evidence>
<keyword evidence="2" id="KW-1185">Reference proteome</keyword>
<proteinExistence type="predicted"/>
<name>A0ABX6P3J6_9BURK</name>
<dbReference type="Proteomes" id="UP000500826">
    <property type="component" value="Chromosome"/>
</dbReference>
<sequence length="237" mass="26415">MNLVAGTTEPGLPQPPVTATMGEYVGRYQDKADLTYDQYTSAFNSTVIPNASSYIEPHALIDDGAARWLATYNVDTGRRVFDISSRSDNGILYRPPTWFMESGASPLEMNAEGSPLTTPTVNSALSSITDPTRLLKTYDTFLDDLVEDTMHVIQLSSNAYTDLSYKFKSWSGWTTLVDHWVDNDDGSNWGDWDDEDEVPEWTNGTIWQDISTVETVDGVKRWTHTGSRPWASSTSTC</sequence>
<reference evidence="1 2" key="2">
    <citation type="submission" date="2020-05" db="EMBL/GenBank/DDBJ databases">
        <authorList>
            <person name="Khan S.A."/>
            <person name="Jeon C.O."/>
            <person name="Chun B.H."/>
        </authorList>
    </citation>
    <scope>NUCLEOTIDE SEQUENCE [LARGE SCALE GENOMIC DNA]</scope>
    <source>
        <strain evidence="1 2">H242</strain>
    </source>
</reference>